<dbReference type="AlphaFoldDB" id="A0A6I4W958"/>
<organism evidence="2 3">
    <name type="scientific">Actinomadura rayongensis</name>
    <dbReference type="NCBI Taxonomy" id="1429076"/>
    <lineage>
        <taxon>Bacteria</taxon>
        <taxon>Bacillati</taxon>
        <taxon>Actinomycetota</taxon>
        <taxon>Actinomycetes</taxon>
        <taxon>Streptosporangiales</taxon>
        <taxon>Thermomonosporaceae</taxon>
        <taxon>Actinomadura</taxon>
    </lineage>
</organism>
<sequence>MSAAERLAGLVVRLYRPSARDGRHAEIVSTVRDALDGQGRMGAARELADLAAHGVRHRMGLTASSPAGRTLAAAAPLAVASGVALSALFLLCAEWDWRPPTLPDPDPPNRIGPFATLGPLVYLPWLLMLPAAAFGLRRLTRTLAALATATSAALLPLTPPTGADRPPLWALGALALFALIVLAAPADPLAPERPDPRPAPLLAAAMLAVLTVGVFADGSFWRVEHAPDIPDPIFMSRPLWYRYTAAAPLGTAIVVALVIGLLAALVLARRHPTLPVAVLVTAFPWAMVVYGLNAAESRPLHDAVLWTCLLAAAATAGGAAVRMRAARRVTDAR</sequence>
<feature type="transmembrane region" description="Helical" evidence="1">
    <location>
        <begin position="71"/>
        <end position="91"/>
    </location>
</feature>
<gene>
    <name evidence="2" type="ORF">GQ466_25360</name>
</gene>
<feature type="transmembrane region" description="Helical" evidence="1">
    <location>
        <begin position="111"/>
        <end position="136"/>
    </location>
</feature>
<feature type="transmembrane region" description="Helical" evidence="1">
    <location>
        <begin position="201"/>
        <end position="223"/>
    </location>
</feature>
<feature type="transmembrane region" description="Helical" evidence="1">
    <location>
        <begin position="168"/>
        <end position="189"/>
    </location>
</feature>
<protein>
    <submittedName>
        <fullName evidence="2">Uncharacterized protein</fullName>
    </submittedName>
</protein>
<keyword evidence="1" id="KW-0812">Transmembrane</keyword>
<feature type="transmembrane region" description="Helical" evidence="1">
    <location>
        <begin position="274"/>
        <end position="292"/>
    </location>
</feature>
<dbReference type="OrthoDB" id="9995862at2"/>
<keyword evidence="1" id="KW-1133">Transmembrane helix</keyword>
<feature type="transmembrane region" description="Helical" evidence="1">
    <location>
        <begin position="143"/>
        <end position="162"/>
    </location>
</feature>
<proteinExistence type="predicted"/>
<evidence type="ECO:0000313" key="2">
    <source>
        <dbReference type="EMBL" id="MXQ67349.1"/>
    </source>
</evidence>
<dbReference type="EMBL" id="WUTW01000007">
    <property type="protein sequence ID" value="MXQ67349.1"/>
    <property type="molecule type" value="Genomic_DNA"/>
</dbReference>
<keyword evidence="3" id="KW-1185">Reference proteome</keyword>
<comment type="caution">
    <text evidence="2">The sequence shown here is derived from an EMBL/GenBank/DDBJ whole genome shotgun (WGS) entry which is preliminary data.</text>
</comment>
<evidence type="ECO:0000256" key="1">
    <source>
        <dbReference type="SAM" id="Phobius"/>
    </source>
</evidence>
<dbReference type="RefSeq" id="WP_161105545.1">
    <property type="nucleotide sequence ID" value="NZ_JBHLYI010000008.1"/>
</dbReference>
<keyword evidence="1" id="KW-0472">Membrane</keyword>
<feature type="transmembrane region" description="Helical" evidence="1">
    <location>
        <begin position="243"/>
        <end position="267"/>
    </location>
</feature>
<accession>A0A6I4W958</accession>
<name>A0A6I4W958_9ACTN</name>
<reference evidence="2 3" key="1">
    <citation type="submission" date="2019-12" db="EMBL/GenBank/DDBJ databases">
        <title>Nocardia macrotermitis sp. nov. and Nocardia aurantia sp. nov., isolated from the gut of the fungus growing-termite Macrotermes natalensis.</title>
        <authorList>
            <person name="Christine B."/>
            <person name="Rene B."/>
        </authorList>
    </citation>
    <scope>NUCLEOTIDE SEQUENCE [LARGE SCALE GENOMIC DNA]</scope>
    <source>
        <strain evidence="2 3">DSM 102126</strain>
    </source>
</reference>
<evidence type="ECO:0000313" key="3">
    <source>
        <dbReference type="Proteomes" id="UP000431901"/>
    </source>
</evidence>
<dbReference type="Proteomes" id="UP000431901">
    <property type="component" value="Unassembled WGS sequence"/>
</dbReference>
<feature type="transmembrane region" description="Helical" evidence="1">
    <location>
        <begin position="304"/>
        <end position="323"/>
    </location>
</feature>